<protein>
    <submittedName>
        <fullName evidence="1">Uncharacterized protein</fullName>
    </submittedName>
</protein>
<dbReference type="RefSeq" id="WP_069701589.1">
    <property type="nucleotide sequence ID" value="NZ_MJAT01000008.1"/>
</dbReference>
<name>A0A1E5L7E1_9FIRM</name>
<dbReference type="EMBL" id="MJAT01000008">
    <property type="protein sequence ID" value="OEH86067.1"/>
    <property type="molecule type" value="Genomic_DNA"/>
</dbReference>
<proteinExistence type="predicted"/>
<accession>A0A1E5L7E1</accession>
<evidence type="ECO:0000313" key="2">
    <source>
        <dbReference type="Proteomes" id="UP000095255"/>
    </source>
</evidence>
<organism evidence="1 2">
    <name type="scientific">Desulfuribacillus stibiiarsenatis</name>
    <dbReference type="NCBI Taxonomy" id="1390249"/>
    <lineage>
        <taxon>Bacteria</taxon>
        <taxon>Bacillati</taxon>
        <taxon>Bacillota</taxon>
        <taxon>Desulfuribacillia</taxon>
        <taxon>Desulfuribacillales</taxon>
        <taxon>Desulfuribacillaceae</taxon>
        <taxon>Desulfuribacillus</taxon>
    </lineage>
</organism>
<evidence type="ECO:0000313" key="1">
    <source>
        <dbReference type="EMBL" id="OEH86067.1"/>
    </source>
</evidence>
<sequence length="139" mass="16484">MKSTPGEALFRFFQTDLNESNTIELSFTPNIPIEEKQYKHISHNLLLTVTGYLLILNLESLDNNKQITFCIPDIKNVELNNESLDDNYCKYYLNCHVRTHYYEYQELIEMKNAGIEISSRKIEEILRNINMTYRIIIKK</sequence>
<dbReference type="Proteomes" id="UP000095255">
    <property type="component" value="Unassembled WGS sequence"/>
</dbReference>
<dbReference type="AlphaFoldDB" id="A0A1E5L7E1"/>
<reference evidence="1 2" key="1">
    <citation type="submission" date="2016-09" db="EMBL/GenBank/DDBJ databases">
        <title>Desulfuribacillus arsenicus sp. nov., an obligately anaerobic, dissimilatory arsenic- and antimonate-reducing bacterium isolated from anoxic sediments.</title>
        <authorList>
            <person name="Abin C.A."/>
            <person name="Hollibaugh J.T."/>
        </authorList>
    </citation>
    <scope>NUCLEOTIDE SEQUENCE [LARGE SCALE GENOMIC DNA]</scope>
    <source>
        <strain evidence="1 2">MLFW-2</strain>
    </source>
</reference>
<keyword evidence="2" id="KW-1185">Reference proteome</keyword>
<comment type="caution">
    <text evidence="1">The sequence shown here is derived from an EMBL/GenBank/DDBJ whole genome shotgun (WGS) entry which is preliminary data.</text>
</comment>
<dbReference type="STRING" id="1390249.BHU72_14655"/>
<gene>
    <name evidence="1" type="ORF">BHU72_14655</name>
</gene>